<dbReference type="AlphaFoldDB" id="A0A4Y1WT39"/>
<evidence type="ECO:0000256" key="8">
    <source>
        <dbReference type="ARBA" id="ARBA00023098"/>
    </source>
</evidence>
<evidence type="ECO:0000256" key="3">
    <source>
        <dbReference type="ARBA" id="ARBA00020902"/>
    </source>
</evidence>
<dbReference type="RefSeq" id="WP_141412595.1">
    <property type="nucleotide sequence ID" value="NZ_AP019735.1"/>
</dbReference>
<sequence>MKYYLIAGEASGDLHGSNLMRGLLKSDPAARFRFWGGDRMAEVGGAENRVRDYRETSFFGIVGVLRNLGTISRQLRECREDVLRYAPDVLILVDYPGFNMKMARFAKEHGIRTFYYIAPKVWAWREWRVKAIRRYVDRLYIIFPFERNYFPRHGITPVFEGNPLLDAIAARSATLPSREEFGRANGLDERPVVALVAGSRRGEIEANLPLMCALAPRFPHYQFVVTGVSWLDRGLYDSHLAGTDVRMVVDQTYETLRNSVAAVVTSGTATLETALMRIPEVVVYRTVWWQVWLRPYVLKVPFISLVNLNLGREAVRELVQSSADPTEAQRALGAILPGGSERERMLGDYDELHAVMGGPGASDRFARDMVAELRKGATNGDRKA</sequence>
<dbReference type="Pfam" id="PF02684">
    <property type="entry name" value="LpxB"/>
    <property type="match status" value="1"/>
</dbReference>
<accession>A0A4Y1WT39</accession>
<proteinExistence type="predicted"/>
<dbReference type="GO" id="GO:0008915">
    <property type="term" value="F:lipid-A-disaccharide synthase activity"/>
    <property type="evidence" value="ECO:0007669"/>
    <property type="project" value="UniProtKB-UniRule"/>
</dbReference>
<evidence type="ECO:0000256" key="10">
    <source>
        <dbReference type="NCBIfam" id="TIGR00215"/>
    </source>
</evidence>
<dbReference type="NCBIfam" id="TIGR00215">
    <property type="entry name" value="lpxB"/>
    <property type="match status" value="1"/>
</dbReference>
<dbReference type="PANTHER" id="PTHR30372">
    <property type="entry name" value="LIPID-A-DISACCHARIDE SYNTHASE"/>
    <property type="match status" value="1"/>
</dbReference>
<evidence type="ECO:0000256" key="4">
    <source>
        <dbReference type="ARBA" id="ARBA00022516"/>
    </source>
</evidence>
<dbReference type="GO" id="GO:0009245">
    <property type="term" value="P:lipid A biosynthetic process"/>
    <property type="evidence" value="ECO:0007669"/>
    <property type="project" value="UniProtKB-UniRule"/>
</dbReference>
<keyword evidence="4" id="KW-0444">Lipid biosynthesis</keyword>
<evidence type="ECO:0000256" key="5">
    <source>
        <dbReference type="ARBA" id="ARBA00022556"/>
    </source>
</evidence>
<evidence type="ECO:0000313" key="12">
    <source>
        <dbReference type="Proteomes" id="UP000318946"/>
    </source>
</evidence>
<dbReference type="GeneID" id="78342061"/>
<organism evidence="11 12">
    <name type="scientific">Alistipes communis</name>
    <dbReference type="NCBI Taxonomy" id="2585118"/>
    <lineage>
        <taxon>Bacteria</taxon>
        <taxon>Pseudomonadati</taxon>
        <taxon>Bacteroidota</taxon>
        <taxon>Bacteroidia</taxon>
        <taxon>Bacteroidales</taxon>
        <taxon>Rikenellaceae</taxon>
        <taxon>Alistipes</taxon>
    </lineage>
</organism>
<dbReference type="Proteomes" id="UP000318946">
    <property type="component" value="Chromosome"/>
</dbReference>
<evidence type="ECO:0000256" key="1">
    <source>
        <dbReference type="ARBA" id="ARBA00002056"/>
    </source>
</evidence>
<reference evidence="12" key="1">
    <citation type="submission" date="2019-06" db="EMBL/GenBank/DDBJ databases">
        <title>Alistipes onderdonkii subsp. vulgaris subsp. nov., Alistipes dispar sp. nov. and Alistipes communis sp. nov., isolated from human faeces, and creation of Alistipes onderdonkii subsp. onderdonkii subsp. nov.</title>
        <authorList>
            <person name="Sakamoto M."/>
            <person name="Ikeyama N."/>
            <person name="Ogata Y."/>
            <person name="Suda W."/>
            <person name="Iino T."/>
            <person name="Hattori M."/>
            <person name="Ohkuma M."/>
        </authorList>
    </citation>
    <scope>NUCLEOTIDE SEQUENCE [LARGE SCALE GENOMIC DNA]</scope>
    <source>
        <strain evidence="12">5CBH24</strain>
    </source>
</reference>
<keyword evidence="6" id="KW-0328">Glycosyltransferase</keyword>
<protein>
    <recommendedName>
        <fullName evidence="3 10">Lipid-A-disaccharide synthase</fullName>
        <ecNumber evidence="2 10">2.4.1.182</ecNumber>
    </recommendedName>
</protein>
<comment type="function">
    <text evidence="1">Condensation of UDP-2,3-diacylglucosamine and 2,3-diacylglucosamine-1-phosphate to form lipid A disaccharide, a precursor of lipid A, a phosphorylated glycolipid that anchors the lipopolysaccharide to the outer membrane of the cell.</text>
</comment>
<keyword evidence="7" id="KW-0808">Transferase</keyword>
<keyword evidence="12" id="KW-1185">Reference proteome</keyword>
<dbReference type="InterPro" id="IPR003835">
    <property type="entry name" value="Glyco_trans_19"/>
</dbReference>
<evidence type="ECO:0000256" key="6">
    <source>
        <dbReference type="ARBA" id="ARBA00022676"/>
    </source>
</evidence>
<gene>
    <name evidence="11" type="primary">lpxB</name>
    <name evidence="11" type="ORF">A5CBH24_13400</name>
</gene>
<dbReference type="GO" id="GO:0005543">
    <property type="term" value="F:phospholipid binding"/>
    <property type="evidence" value="ECO:0007669"/>
    <property type="project" value="TreeGrafter"/>
</dbReference>
<keyword evidence="5" id="KW-0441">Lipid A biosynthesis</keyword>
<comment type="catalytic activity">
    <reaction evidence="9">
        <text>a lipid X + a UDP-2-N,3-O-bis[(3R)-3-hydroxyacyl]-alpha-D-glucosamine = a lipid A disaccharide + UDP + H(+)</text>
        <dbReference type="Rhea" id="RHEA:67828"/>
        <dbReference type="ChEBI" id="CHEBI:15378"/>
        <dbReference type="ChEBI" id="CHEBI:58223"/>
        <dbReference type="ChEBI" id="CHEBI:137748"/>
        <dbReference type="ChEBI" id="CHEBI:176338"/>
        <dbReference type="ChEBI" id="CHEBI:176343"/>
        <dbReference type="EC" id="2.4.1.182"/>
    </reaction>
</comment>
<dbReference type="EMBL" id="AP019735">
    <property type="protein sequence ID" value="BBL04027.1"/>
    <property type="molecule type" value="Genomic_DNA"/>
</dbReference>
<keyword evidence="8" id="KW-0443">Lipid metabolism</keyword>
<evidence type="ECO:0000256" key="7">
    <source>
        <dbReference type="ARBA" id="ARBA00022679"/>
    </source>
</evidence>
<name>A0A4Y1WT39_9BACT</name>
<dbReference type="GO" id="GO:0016020">
    <property type="term" value="C:membrane"/>
    <property type="evidence" value="ECO:0007669"/>
    <property type="project" value="GOC"/>
</dbReference>
<dbReference type="EC" id="2.4.1.182" evidence="2 10"/>
<dbReference type="KEGG" id="acou:A5CBH24_13400"/>
<dbReference type="PANTHER" id="PTHR30372:SF4">
    <property type="entry name" value="LIPID-A-DISACCHARIDE SYNTHASE, MITOCHONDRIAL-RELATED"/>
    <property type="match status" value="1"/>
</dbReference>
<evidence type="ECO:0000256" key="9">
    <source>
        <dbReference type="ARBA" id="ARBA00048975"/>
    </source>
</evidence>
<evidence type="ECO:0000313" key="11">
    <source>
        <dbReference type="EMBL" id="BBL04027.1"/>
    </source>
</evidence>
<evidence type="ECO:0000256" key="2">
    <source>
        <dbReference type="ARBA" id="ARBA00012687"/>
    </source>
</evidence>
<dbReference type="OrthoDB" id="9801642at2"/>
<dbReference type="SUPFAM" id="SSF53756">
    <property type="entry name" value="UDP-Glycosyltransferase/glycogen phosphorylase"/>
    <property type="match status" value="1"/>
</dbReference>